<dbReference type="AlphaFoldDB" id="X1TLM9"/>
<dbReference type="Gene3D" id="3.40.50.10130">
    <property type="match status" value="1"/>
</dbReference>
<organism evidence="1">
    <name type="scientific">marine sediment metagenome</name>
    <dbReference type="NCBI Taxonomy" id="412755"/>
    <lineage>
        <taxon>unclassified sequences</taxon>
        <taxon>metagenomes</taxon>
        <taxon>ecological metagenomes</taxon>
    </lineage>
</organism>
<protein>
    <submittedName>
        <fullName evidence="1">Uncharacterized protein</fullName>
    </submittedName>
</protein>
<reference evidence="1" key="1">
    <citation type="journal article" date="2014" name="Front. Microbiol.">
        <title>High frequency of phylogenetically diverse reductive dehalogenase-homologous genes in deep subseafloor sedimentary metagenomes.</title>
        <authorList>
            <person name="Kawai M."/>
            <person name="Futagami T."/>
            <person name="Toyoda A."/>
            <person name="Takaki Y."/>
            <person name="Nishi S."/>
            <person name="Hori S."/>
            <person name="Arai W."/>
            <person name="Tsubouchi T."/>
            <person name="Morono Y."/>
            <person name="Uchiyama I."/>
            <person name="Ito T."/>
            <person name="Fujiyama A."/>
            <person name="Inagaki F."/>
            <person name="Takami H."/>
        </authorList>
    </citation>
    <scope>NUCLEOTIDE SEQUENCE</scope>
    <source>
        <strain evidence="1">Expedition CK06-06</strain>
    </source>
</reference>
<feature type="non-terminal residue" evidence="1">
    <location>
        <position position="187"/>
    </location>
</feature>
<gene>
    <name evidence="1" type="ORF">S12H4_40341</name>
</gene>
<proteinExistence type="predicted"/>
<sequence>MIIQESREVNNADGRLIQKRLGQPPLAFFEHGDYLLRGNGVTCLIERVTNSGLLADIESGRMVEKLEGCAEDADIVLLLIERLILPARDGTVLIQEGGYAFNYYDLKGSHFPEGADLRTTFRRVNWHFRSVAEFLTSVCLRWVHKVEFTMSVSETAERLKELDQYFTKDLNQHLLHLQRSRPFAMKR</sequence>
<comment type="caution">
    <text evidence="1">The sequence shown here is derived from an EMBL/GenBank/DDBJ whole genome shotgun (WGS) entry which is preliminary data.</text>
</comment>
<name>X1TLM9_9ZZZZ</name>
<evidence type="ECO:0000313" key="1">
    <source>
        <dbReference type="EMBL" id="GAI92271.1"/>
    </source>
</evidence>
<dbReference type="EMBL" id="BARW01024470">
    <property type="protein sequence ID" value="GAI92271.1"/>
    <property type="molecule type" value="Genomic_DNA"/>
</dbReference>
<accession>X1TLM9</accession>